<dbReference type="RefSeq" id="WP_166190246.1">
    <property type="nucleotide sequence ID" value="NZ_CP049811.1"/>
</dbReference>
<evidence type="ECO:0000313" key="2">
    <source>
        <dbReference type="Proteomes" id="UP000500791"/>
    </source>
</evidence>
<reference evidence="1 2" key="1">
    <citation type="submission" date="2020-03" db="EMBL/GenBank/DDBJ databases">
        <title>Complete genome sequence of Monaibacterium sp. ALG8 with diverse plasmids.</title>
        <authorList>
            <person name="Sun C."/>
        </authorList>
    </citation>
    <scope>NUCLEOTIDE SEQUENCE [LARGE SCALE GENOMIC DNA]</scope>
    <source>
        <strain evidence="1 2">ALG8</strain>
    </source>
</reference>
<sequence length="330" mass="36919">MTDTSNMPDYVDRLGHGEICFPQPLRLEGTTSYAFALDADSRSVQAFVDSQLNAACAPELRYETVGDTVLLTFLEVAAATSLSQTIGVQGDREAMFWVPLWEYREGQIFPRLTFWVPYLFINVDTGLVVGREIWGYRKTLGDIQLVTDPGDRFVARTTIFPTFADTTRAVENAELITLTGTDVHGPWRDDFQDIGGMLSVIMDQMRHPQGLLETMVEGAAFVWDIGKLAFDFIVPVVNLKQFRAAEDWTKACYQAITESPAHLDAVHRGGLMPGQWACTIRDCESHQIARDLGLSGTRDGDLLTTQARFAFWVNFDFTTRNGKTLWQAPG</sequence>
<proteinExistence type="predicted"/>
<organism evidence="1 2">
    <name type="scientific">Pontivivens nitratireducens</name>
    <dbReference type="NCBI Taxonomy" id="2758038"/>
    <lineage>
        <taxon>Bacteria</taxon>
        <taxon>Pseudomonadati</taxon>
        <taxon>Pseudomonadota</taxon>
        <taxon>Alphaproteobacteria</taxon>
        <taxon>Rhodobacterales</taxon>
        <taxon>Paracoccaceae</taxon>
        <taxon>Pontivivens</taxon>
    </lineage>
</organism>
<accession>A0A6G7VKM9</accession>
<name>A0A6G7VKM9_9RHOB</name>
<dbReference type="SUPFAM" id="SSF160104">
    <property type="entry name" value="Acetoacetate decarboxylase-like"/>
    <property type="match status" value="1"/>
</dbReference>
<gene>
    <name evidence="1" type="ORF">G8E03_07365</name>
</gene>
<dbReference type="EMBL" id="CP049811">
    <property type="protein sequence ID" value="QIK40599.1"/>
    <property type="molecule type" value="Genomic_DNA"/>
</dbReference>
<dbReference type="InterPro" id="IPR023375">
    <property type="entry name" value="ADC_dom_sf"/>
</dbReference>
<evidence type="ECO:0000313" key="1">
    <source>
        <dbReference type="EMBL" id="QIK40599.1"/>
    </source>
</evidence>
<keyword evidence="2" id="KW-1185">Reference proteome</keyword>
<dbReference type="KEGG" id="mon:G8E03_07365"/>
<dbReference type="AlphaFoldDB" id="A0A6G7VKM9"/>
<dbReference type="Gene3D" id="2.40.400.10">
    <property type="entry name" value="Acetoacetate decarboxylase-like"/>
    <property type="match status" value="1"/>
</dbReference>
<protein>
    <submittedName>
        <fullName evidence="1">Acetoacetate decarboxylase family protein</fullName>
    </submittedName>
</protein>
<dbReference type="Proteomes" id="UP000500791">
    <property type="component" value="Chromosome"/>
</dbReference>